<evidence type="ECO:0000256" key="3">
    <source>
        <dbReference type="ARBA" id="ARBA00023163"/>
    </source>
</evidence>
<feature type="domain" description="HTH marR-type" evidence="4">
    <location>
        <begin position="12"/>
        <end position="144"/>
    </location>
</feature>
<dbReference type="SUPFAM" id="SSF46785">
    <property type="entry name" value="Winged helix' DNA-binding domain"/>
    <property type="match status" value="1"/>
</dbReference>
<gene>
    <name evidence="5" type="ORF">DD559_06965</name>
</gene>
<evidence type="ECO:0000256" key="2">
    <source>
        <dbReference type="ARBA" id="ARBA00023125"/>
    </source>
</evidence>
<sequence>MSSEQPHLGALESLVGYRLRRAWSAFSADFAAAMEGTGLRQVPLAVLSIIAANPGINQGATGRALGIKRANMVALINELVEKQWIERATDANDRRALTLTLTTAGEAVMAEALQRIEGHENRMLSDMQPEERSLLLDLLSRIERRSPSAEAEDLGNG</sequence>
<dbReference type="GO" id="GO:0003677">
    <property type="term" value="F:DNA binding"/>
    <property type="evidence" value="ECO:0007669"/>
    <property type="project" value="UniProtKB-KW"/>
</dbReference>
<accession>A0A2U0SCK6</accession>
<dbReference type="PANTHER" id="PTHR42756:SF1">
    <property type="entry name" value="TRANSCRIPTIONAL REPRESSOR OF EMRAB OPERON"/>
    <property type="match status" value="1"/>
</dbReference>
<keyword evidence="6" id="KW-1185">Reference proteome</keyword>
<reference evidence="5 6" key="1">
    <citation type="submission" date="2018-05" db="EMBL/GenBank/DDBJ databases">
        <title>Description of Sphingomonas pokkalii sp nov, isolated from the rhizosphere of saline tolerant pokkali rice and its draft genome analysis.</title>
        <authorList>
            <person name="Menon R."/>
            <person name="Kumari S."/>
            <person name="Rameshkumar N."/>
        </authorList>
    </citation>
    <scope>NUCLEOTIDE SEQUENCE [LARGE SCALE GENOMIC DNA]</scope>
    <source>
        <strain evidence="5 6">L3B27</strain>
    </source>
</reference>
<evidence type="ECO:0000313" key="5">
    <source>
        <dbReference type="EMBL" id="PVX29107.1"/>
    </source>
</evidence>
<dbReference type="Gene3D" id="1.10.10.10">
    <property type="entry name" value="Winged helix-like DNA-binding domain superfamily/Winged helix DNA-binding domain"/>
    <property type="match status" value="1"/>
</dbReference>
<dbReference type="OrthoDB" id="8256382at2"/>
<organism evidence="5 6">
    <name type="scientific">Sphingomonas pokkalii</name>
    <dbReference type="NCBI Taxonomy" id="2175090"/>
    <lineage>
        <taxon>Bacteria</taxon>
        <taxon>Pseudomonadati</taxon>
        <taxon>Pseudomonadota</taxon>
        <taxon>Alphaproteobacteria</taxon>
        <taxon>Sphingomonadales</taxon>
        <taxon>Sphingomonadaceae</taxon>
        <taxon>Sphingomonas</taxon>
    </lineage>
</organism>
<dbReference type="AlphaFoldDB" id="A0A2U0SCK6"/>
<dbReference type="Proteomes" id="UP000245890">
    <property type="component" value="Unassembled WGS sequence"/>
</dbReference>
<keyword evidence="2" id="KW-0238">DNA-binding</keyword>
<dbReference type="EMBL" id="QENQ01000001">
    <property type="protein sequence ID" value="PVX29107.1"/>
    <property type="molecule type" value="Genomic_DNA"/>
</dbReference>
<dbReference type="SMART" id="SM00347">
    <property type="entry name" value="HTH_MARR"/>
    <property type="match status" value="1"/>
</dbReference>
<evidence type="ECO:0000256" key="1">
    <source>
        <dbReference type="ARBA" id="ARBA00023015"/>
    </source>
</evidence>
<dbReference type="Pfam" id="PF12802">
    <property type="entry name" value="MarR_2"/>
    <property type="match status" value="1"/>
</dbReference>
<keyword evidence="1" id="KW-0805">Transcription regulation</keyword>
<dbReference type="RefSeq" id="WP_116468550.1">
    <property type="nucleotide sequence ID" value="NZ_QENQ01000001.1"/>
</dbReference>
<protein>
    <submittedName>
        <fullName evidence="5">MarR family transcriptional regulator</fullName>
    </submittedName>
</protein>
<dbReference type="PRINTS" id="PR00598">
    <property type="entry name" value="HTHMARR"/>
</dbReference>
<evidence type="ECO:0000259" key="4">
    <source>
        <dbReference type="PROSITE" id="PS50995"/>
    </source>
</evidence>
<dbReference type="PROSITE" id="PS50995">
    <property type="entry name" value="HTH_MARR_2"/>
    <property type="match status" value="1"/>
</dbReference>
<dbReference type="PANTHER" id="PTHR42756">
    <property type="entry name" value="TRANSCRIPTIONAL REGULATOR, MARR"/>
    <property type="match status" value="1"/>
</dbReference>
<dbReference type="InterPro" id="IPR036390">
    <property type="entry name" value="WH_DNA-bd_sf"/>
</dbReference>
<comment type="caution">
    <text evidence="5">The sequence shown here is derived from an EMBL/GenBank/DDBJ whole genome shotgun (WGS) entry which is preliminary data.</text>
</comment>
<proteinExistence type="predicted"/>
<keyword evidence="3" id="KW-0804">Transcription</keyword>
<evidence type="ECO:0000313" key="6">
    <source>
        <dbReference type="Proteomes" id="UP000245890"/>
    </source>
</evidence>
<dbReference type="InterPro" id="IPR000835">
    <property type="entry name" value="HTH_MarR-typ"/>
</dbReference>
<dbReference type="GO" id="GO:0003700">
    <property type="term" value="F:DNA-binding transcription factor activity"/>
    <property type="evidence" value="ECO:0007669"/>
    <property type="project" value="InterPro"/>
</dbReference>
<name>A0A2U0SCK6_9SPHN</name>
<dbReference type="InterPro" id="IPR036388">
    <property type="entry name" value="WH-like_DNA-bd_sf"/>
</dbReference>